<name>A0ABS3F9L6_9PROT</name>
<sequence length="228" mass="25277">MAATNKFLFDTDFGPDPSSPEAAQNHVQREVAIYTESEVAALKAEAFEQGRQEGQSQSQQGLETAAAETMTAISAQLEHLMSSHESKMNVLKQEAASLALTIASKFAPALIERAPEAEVKKLIEDCLVDLQDEPRIVIRANEEVCESISQKIDEITSRSAFQGNLILLPDETRHAGDCRVEWADGGTERRLEDIEARLEKVINRFIRSSGETEQEMQNVTDQPTAEQF</sequence>
<keyword evidence="1" id="KW-0813">Transport</keyword>
<feature type="region of interest" description="Disordered" evidence="3">
    <location>
        <begin position="209"/>
        <end position="228"/>
    </location>
</feature>
<reference evidence="4 5" key="1">
    <citation type="submission" date="2021-03" db="EMBL/GenBank/DDBJ databases">
        <title>Sneathiella sp. CAU 1612 isolated from Kang Won-do.</title>
        <authorList>
            <person name="Kim W."/>
        </authorList>
    </citation>
    <scope>NUCLEOTIDE SEQUENCE [LARGE SCALE GENOMIC DNA]</scope>
    <source>
        <strain evidence="4 5">CAU 1612</strain>
    </source>
</reference>
<keyword evidence="5" id="KW-1185">Reference proteome</keyword>
<evidence type="ECO:0000256" key="1">
    <source>
        <dbReference type="ARBA" id="ARBA00022448"/>
    </source>
</evidence>
<keyword evidence="2" id="KW-0653">Protein transport</keyword>
<evidence type="ECO:0000256" key="3">
    <source>
        <dbReference type="SAM" id="MobiDB-lite"/>
    </source>
</evidence>
<protein>
    <recommendedName>
        <fullName evidence="6">Flagellar assembly protein FliH/Type III secretion system HrpE domain-containing protein</fullName>
    </recommendedName>
</protein>
<comment type="caution">
    <text evidence="4">The sequence shown here is derived from an EMBL/GenBank/DDBJ whole genome shotgun (WGS) entry which is preliminary data.</text>
</comment>
<feature type="region of interest" description="Disordered" evidence="3">
    <location>
        <begin position="1"/>
        <end position="27"/>
    </location>
</feature>
<evidence type="ECO:0000313" key="5">
    <source>
        <dbReference type="Proteomes" id="UP000664761"/>
    </source>
</evidence>
<evidence type="ECO:0000256" key="2">
    <source>
        <dbReference type="ARBA" id="ARBA00022927"/>
    </source>
</evidence>
<feature type="compositionally biased region" description="Low complexity" evidence="3">
    <location>
        <begin position="52"/>
        <end position="61"/>
    </location>
</feature>
<dbReference type="PANTHER" id="PTHR34982">
    <property type="entry name" value="YOP PROTEINS TRANSLOCATION PROTEIN L"/>
    <property type="match status" value="1"/>
</dbReference>
<gene>
    <name evidence="4" type="ORF">J0X12_16405</name>
</gene>
<feature type="region of interest" description="Disordered" evidence="3">
    <location>
        <begin position="45"/>
        <end position="66"/>
    </location>
</feature>
<evidence type="ECO:0008006" key="6">
    <source>
        <dbReference type="Google" id="ProtNLM"/>
    </source>
</evidence>
<dbReference type="Proteomes" id="UP000664761">
    <property type="component" value="Unassembled WGS sequence"/>
</dbReference>
<dbReference type="InterPro" id="IPR051472">
    <property type="entry name" value="T3SS_Stator/FliH"/>
</dbReference>
<dbReference type="EMBL" id="JAFLNC010000006">
    <property type="protein sequence ID" value="MBO0335205.1"/>
    <property type="molecule type" value="Genomic_DNA"/>
</dbReference>
<evidence type="ECO:0000313" key="4">
    <source>
        <dbReference type="EMBL" id="MBO0335205.1"/>
    </source>
</evidence>
<organism evidence="4 5">
    <name type="scientific">Sneathiella sedimenti</name>
    <dbReference type="NCBI Taxonomy" id="2816034"/>
    <lineage>
        <taxon>Bacteria</taxon>
        <taxon>Pseudomonadati</taxon>
        <taxon>Pseudomonadota</taxon>
        <taxon>Alphaproteobacteria</taxon>
        <taxon>Sneathiellales</taxon>
        <taxon>Sneathiellaceae</taxon>
        <taxon>Sneathiella</taxon>
    </lineage>
</organism>
<proteinExistence type="predicted"/>
<accession>A0ABS3F9L6</accession>
<dbReference type="RefSeq" id="WP_207047524.1">
    <property type="nucleotide sequence ID" value="NZ_JAFLNC010000006.1"/>
</dbReference>
<dbReference type="PANTHER" id="PTHR34982:SF1">
    <property type="entry name" value="FLAGELLAR ASSEMBLY PROTEIN FLIH"/>
    <property type="match status" value="1"/>
</dbReference>